<dbReference type="AlphaFoldDB" id="A0A4Y2F1D0"/>
<protein>
    <submittedName>
        <fullName evidence="1">Uncharacterized protein</fullName>
    </submittedName>
</protein>
<dbReference type="EMBL" id="BGPR01000745">
    <property type="protein sequence ID" value="GBM33905.1"/>
    <property type="molecule type" value="Genomic_DNA"/>
</dbReference>
<sequence length="84" mass="9114">MRRTPEQMDSEEEANEGGEGFCSLKLNTLKSFLSRALRCFYHASASADWVSDMFAARLPACAGASTSHTINGLLTISYADSCSE</sequence>
<proteinExistence type="predicted"/>
<reference evidence="1 2" key="1">
    <citation type="journal article" date="2019" name="Sci. Rep.">
        <title>Orb-weaving spider Araneus ventricosus genome elucidates the spidroin gene catalogue.</title>
        <authorList>
            <person name="Kono N."/>
            <person name="Nakamura H."/>
            <person name="Ohtoshi R."/>
            <person name="Moran D.A.P."/>
            <person name="Shinohara A."/>
            <person name="Yoshida Y."/>
            <person name="Fujiwara M."/>
            <person name="Mori M."/>
            <person name="Tomita M."/>
            <person name="Arakawa K."/>
        </authorList>
    </citation>
    <scope>NUCLEOTIDE SEQUENCE [LARGE SCALE GENOMIC DNA]</scope>
</reference>
<evidence type="ECO:0000313" key="1">
    <source>
        <dbReference type="EMBL" id="GBM33905.1"/>
    </source>
</evidence>
<comment type="caution">
    <text evidence="1">The sequence shown here is derived from an EMBL/GenBank/DDBJ whole genome shotgun (WGS) entry which is preliminary data.</text>
</comment>
<dbReference type="Proteomes" id="UP000499080">
    <property type="component" value="Unassembled WGS sequence"/>
</dbReference>
<evidence type="ECO:0000313" key="2">
    <source>
        <dbReference type="Proteomes" id="UP000499080"/>
    </source>
</evidence>
<accession>A0A4Y2F1D0</accession>
<organism evidence="1 2">
    <name type="scientific">Araneus ventricosus</name>
    <name type="common">Orbweaver spider</name>
    <name type="synonym">Epeira ventricosa</name>
    <dbReference type="NCBI Taxonomy" id="182803"/>
    <lineage>
        <taxon>Eukaryota</taxon>
        <taxon>Metazoa</taxon>
        <taxon>Ecdysozoa</taxon>
        <taxon>Arthropoda</taxon>
        <taxon>Chelicerata</taxon>
        <taxon>Arachnida</taxon>
        <taxon>Araneae</taxon>
        <taxon>Araneomorphae</taxon>
        <taxon>Entelegynae</taxon>
        <taxon>Araneoidea</taxon>
        <taxon>Araneidae</taxon>
        <taxon>Araneus</taxon>
    </lineage>
</organism>
<keyword evidence="2" id="KW-1185">Reference proteome</keyword>
<gene>
    <name evidence="1" type="ORF">AVEN_74645_1</name>
</gene>
<name>A0A4Y2F1D0_ARAVE</name>